<keyword evidence="5 8" id="KW-0663">Pyridoxal phosphate</keyword>
<dbReference type="RefSeq" id="XP_022659770.1">
    <property type="nucleotide sequence ID" value="XM_022804035.1"/>
</dbReference>
<evidence type="ECO:0000256" key="4">
    <source>
        <dbReference type="ARBA" id="ARBA00012085"/>
    </source>
</evidence>
<dbReference type="AlphaFoldDB" id="A0A7M7MGB8"/>
<dbReference type="GO" id="GO:0019346">
    <property type="term" value="P:transsulfuration"/>
    <property type="evidence" value="ECO:0007669"/>
    <property type="project" value="InterPro"/>
</dbReference>
<dbReference type="PANTHER" id="PTHR11808:SF15">
    <property type="entry name" value="CYSTATHIONINE GAMMA-LYASE"/>
    <property type="match status" value="1"/>
</dbReference>
<sequence length="394" mass="42942">MPSIDLPFSIETQAIHAGQDPKQWNSRAVIPPISLSTTFQQTGPAEISGYDYSRSGNPTRNCLETCLAALEKTKYALCYASGLAAVDNVLHLLQNGDHIIAFNDLYGGVNRLLRNCAIPHGLEVDFVDATDPANIADAIKPNTKVVWVESPSNPMMKLVDIASVAALVKKNAPDAIFAVDNTFMSPYFQNPVTLGADLIMHSITKYINGHSDVVMGCLMTNRDDLHQRLRFLQNSIGAVPSPFDCFLVNRGIKTLAVRMQRHHENGLKVANFLERHPQVEKVLHPGLPSHPQHDIAMKQCSGFSGMISFYIKGGEKESRALLSALKVFTLAESLGAVESLAELPSIMTHASVLPEQRARLGITDALVRLSVGLENADDLIKDLTQALEAATKAK</sequence>
<keyword evidence="6" id="KW-0198">Cysteine biosynthesis</keyword>
<dbReference type="OMA" id="YKQDGVG"/>
<dbReference type="PROSITE" id="PS00868">
    <property type="entry name" value="CYS_MET_METAB_PP"/>
    <property type="match status" value="1"/>
</dbReference>
<dbReference type="KEGG" id="vde:111249757"/>
<evidence type="ECO:0000256" key="1">
    <source>
        <dbReference type="ARBA" id="ARBA00001933"/>
    </source>
</evidence>
<dbReference type="EnsemblMetazoa" id="XM_022804035">
    <property type="protein sequence ID" value="XP_022659770"/>
    <property type="gene ID" value="LOC111249757"/>
</dbReference>
<reference evidence="10" key="1">
    <citation type="submission" date="2021-01" db="UniProtKB">
        <authorList>
            <consortium name="EnsemblMetazoa"/>
        </authorList>
    </citation>
    <scope>IDENTIFICATION</scope>
</reference>
<dbReference type="SUPFAM" id="SSF53383">
    <property type="entry name" value="PLP-dependent transferases"/>
    <property type="match status" value="1"/>
</dbReference>
<evidence type="ECO:0000313" key="11">
    <source>
        <dbReference type="Proteomes" id="UP000594260"/>
    </source>
</evidence>
<proteinExistence type="inferred from homology"/>
<evidence type="ECO:0000256" key="5">
    <source>
        <dbReference type="ARBA" id="ARBA00022898"/>
    </source>
</evidence>
<evidence type="ECO:0000256" key="3">
    <source>
        <dbReference type="ARBA" id="ARBA00009077"/>
    </source>
</evidence>
<evidence type="ECO:0000256" key="8">
    <source>
        <dbReference type="PIRSR" id="PIRSR001434-2"/>
    </source>
</evidence>
<dbReference type="InterPro" id="IPR015424">
    <property type="entry name" value="PyrdxlP-dep_Trfase"/>
</dbReference>
<dbReference type="RefSeq" id="XP_022659769.1">
    <property type="nucleotide sequence ID" value="XM_022804034.1"/>
</dbReference>
<comment type="pathway">
    <text evidence="2">Amino-acid biosynthesis; L-cysteine biosynthesis; L-cysteine from L-homocysteine and L-serine: step 2/2.</text>
</comment>
<dbReference type="EnsemblMetazoa" id="XM_022804037">
    <property type="protein sequence ID" value="XP_022659772"/>
    <property type="gene ID" value="LOC111249757"/>
</dbReference>
<dbReference type="InterPro" id="IPR015421">
    <property type="entry name" value="PyrdxlP-dep_Trfase_major"/>
</dbReference>
<feature type="modified residue" description="N6-(pyridoxal phosphate)lysine" evidence="8">
    <location>
        <position position="205"/>
    </location>
</feature>
<dbReference type="FunCoup" id="A0A7M7MGB8">
    <property type="interactions" value="582"/>
</dbReference>
<dbReference type="PANTHER" id="PTHR11808">
    <property type="entry name" value="TRANS-SULFURATION ENZYME FAMILY MEMBER"/>
    <property type="match status" value="1"/>
</dbReference>
<dbReference type="GO" id="GO:0004123">
    <property type="term" value="F:cystathionine gamma-lyase activity"/>
    <property type="evidence" value="ECO:0007669"/>
    <property type="project" value="TreeGrafter"/>
</dbReference>
<evidence type="ECO:0000256" key="7">
    <source>
        <dbReference type="ARBA" id="ARBA00029853"/>
    </source>
</evidence>
<dbReference type="GO" id="GO:0019343">
    <property type="term" value="P:cysteine biosynthetic process via cystathionine"/>
    <property type="evidence" value="ECO:0007669"/>
    <property type="project" value="TreeGrafter"/>
</dbReference>
<dbReference type="FunFam" id="3.40.640.10:FF:000009">
    <property type="entry name" value="Cystathionine gamma-synthase homolog"/>
    <property type="match status" value="1"/>
</dbReference>
<protein>
    <recommendedName>
        <fullName evidence="4">cystathionine gamma-lyase</fullName>
        <ecNumber evidence="4">4.4.1.1</ecNumber>
    </recommendedName>
    <alternativeName>
        <fullName evidence="7">Gamma-cystathionase</fullName>
    </alternativeName>
</protein>
<dbReference type="InterPro" id="IPR054542">
    <property type="entry name" value="Cys_met_metab_PP"/>
</dbReference>
<dbReference type="InParanoid" id="A0A7M7MGB8"/>
<dbReference type="GeneID" id="111249757"/>
<dbReference type="EC" id="4.4.1.1" evidence="4"/>
<dbReference type="Gene3D" id="3.40.640.10">
    <property type="entry name" value="Type I PLP-dependent aspartate aminotransferase-like (Major domain)"/>
    <property type="match status" value="1"/>
</dbReference>
<dbReference type="UniPathway" id="UPA00136">
    <property type="reaction ID" value="UER00202"/>
</dbReference>
<dbReference type="RefSeq" id="XP_022659772.1">
    <property type="nucleotide sequence ID" value="XM_022804037.1"/>
</dbReference>
<evidence type="ECO:0000313" key="10">
    <source>
        <dbReference type="EnsemblMetazoa" id="XP_022659769"/>
    </source>
</evidence>
<dbReference type="InterPro" id="IPR015422">
    <property type="entry name" value="PyrdxlP-dep_Trfase_small"/>
</dbReference>
<keyword evidence="6" id="KW-0028">Amino-acid biosynthesis</keyword>
<keyword evidence="11" id="KW-1185">Reference proteome</keyword>
<dbReference type="RefSeq" id="XP_022659771.1">
    <property type="nucleotide sequence ID" value="XM_022804036.1"/>
</dbReference>
<evidence type="ECO:0000256" key="9">
    <source>
        <dbReference type="RuleBase" id="RU362118"/>
    </source>
</evidence>
<dbReference type="Pfam" id="PF01053">
    <property type="entry name" value="Cys_Met_Meta_PP"/>
    <property type="match status" value="1"/>
</dbReference>
<dbReference type="GO" id="GO:0005737">
    <property type="term" value="C:cytoplasm"/>
    <property type="evidence" value="ECO:0007669"/>
    <property type="project" value="TreeGrafter"/>
</dbReference>
<dbReference type="FunFam" id="3.90.1150.10:FF:000008">
    <property type="entry name" value="Cystathionine gamma-synthase"/>
    <property type="match status" value="1"/>
</dbReference>
<dbReference type="InterPro" id="IPR000277">
    <property type="entry name" value="Cys/Met-Metab_PyrdxlP-dep_enz"/>
</dbReference>
<dbReference type="PIRSF" id="PIRSF001434">
    <property type="entry name" value="CGS"/>
    <property type="match status" value="1"/>
</dbReference>
<evidence type="ECO:0000256" key="6">
    <source>
        <dbReference type="ARBA" id="ARBA00023192"/>
    </source>
</evidence>
<organism evidence="10 11">
    <name type="scientific">Varroa destructor</name>
    <name type="common">Honeybee mite</name>
    <dbReference type="NCBI Taxonomy" id="109461"/>
    <lineage>
        <taxon>Eukaryota</taxon>
        <taxon>Metazoa</taxon>
        <taxon>Ecdysozoa</taxon>
        <taxon>Arthropoda</taxon>
        <taxon>Chelicerata</taxon>
        <taxon>Arachnida</taxon>
        <taxon>Acari</taxon>
        <taxon>Parasitiformes</taxon>
        <taxon>Mesostigmata</taxon>
        <taxon>Gamasina</taxon>
        <taxon>Dermanyssoidea</taxon>
        <taxon>Varroidae</taxon>
        <taxon>Varroa</taxon>
    </lineage>
</organism>
<dbReference type="Gene3D" id="3.90.1150.10">
    <property type="entry name" value="Aspartate Aminotransferase, domain 1"/>
    <property type="match status" value="1"/>
</dbReference>
<dbReference type="EnsemblMetazoa" id="XM_022804034">
    <property type="protein sequence ID" value="XP_022659769"/>
    <property type="gene ID" value="LOC111249757"/>
</dbReference>
<dbReference type="GO" id="GO:0030170">
    <property type="term" value="F:pyridoxal phosphate binding"/>
    <property type="evidence" value="ECO:0007669"/>
    <property type="project" value="InterPro"/>
</dbReference>
<dbReference type="CDD" id="cd00614">
    <property type="entry name" value="CGS_like"/>
    <property type="match status" value="1"/>
</dbReference>
<comment type="cofactor">
    <cofactor evidence="1 9">
        <name>pyridoxal 5'-phosphate</name>
        <dbReference type="ChEBI" id="CHEBI:597326"/>
    </cofactor>
</comment>
<name>A0A7M7MGB8_VARDE</name>
<dbReference type="OrthoDB" id="3512640at2759"/>
<dbReference type="EnsemblMetazoa" id="XM_022804036">
    <property type="protein sequence ID" value="XP_022659771"/>
    <property type="gene ID" value="LOC111249757"/>
</dbReference>
<evidence type="ECO:0000256" key="2">
    <source>
        <dbReference type="ARBA" id="ARBA00005038"/>
    </source>
</evidence>
<comment type="similarity">
    <text evidence="3 9">Belongs to the trans-sulfuration enzymes family.</text>
</comment>
<accession>A0A7M7MGB8</accession>
<dbReference type="Proteomes" id="UP000594260">
    <property type="component" value="Unplaced"/>
</dbReference>